<feature type="compositionally biased region" description="Basic and acidic residues" evidence="1">
    <location>
        <begin position="450"/>
        <end position="460"/>
    </location>
</feature>
<evidence type="ECO:0000313" key="3">
    <source>
        <dbReference type="Proteomes" id="UP000289323"/>
    </source>
</evidence>
<feature type="compositionally biased region" description="Polar residues" evidence="1">
    <location>
        <begin position="145"/>
        <end position="161"/>
    </location>
</feature>
<dbReference type="EMBL" id="OUUZ01000015">
    <property type="protein sequence ID" value="SPQ25188.1"/>
    <property type="molecule type" value="Genomic_DNA"/>
</dbReference>
<dbReference type="Proteomes" id="UP000289323">
    <property type="component" value="Unassembled WGS sequence"/>
</dbReference>
<accession>A0A446BRV4</accession>
<protein>
    <submittedName>
        <fullName evidence="2">E8f95ec9-41a8-4eea-bbd6-79d420c9039a</fullName>
    </submittedName>
</protein>
<organism evidence="2 3">
    <name type="scientific">Thermothielavioides terrestris</name>
    <dbReference type="NCBI Taxonomy" id="2587410"/>
    <lineage>
        <taxon>Eukaryota</taxon>
        <taxon>Fungi</taxon>
        <taxon>Dikarya</taxon>
        <taxon>Ascomycota</taxon>
        <taxon>Pezizomycotina</taxon>
        <taxon>Sordariomycetes</taxon>
        <taxon>Sordariomycetidae</taxon>
        <taxon>Sordariales</taxon>
        <taxon>Chaetomiaceae</taxon>
        <taxon>Thermothielavioides</taxon>
    </lineage>
</organism>
<gene>
    <name evidence="2" type="ORF">TT172_LOCUS7607</name>
</gene>
<evidence type="ECO:0000313" key="2">
    <source>
        <dbReference type="EMBL" id="SPQ25188.1"/>
    </source>
</evidence>
<sequence>MRRRPGRYREDDGPITADRPLFVHPDVPFDDSLPQHCAHPSLPLDHPGPGPSEVERARREAFEANAARRAALRAAERSAAQAQHQNGHGHNEEVEAGAGGGNSPWQPPSRRYNTMVSPPTTATHGRPAHVAQIPRRQPTSSTSTVTPQDGDSMITSSQASYESPALSPLRPPSWSDLSDGIKYAIVCDLTDQTPFANAVQQLGLTHEEVTALLELINNERKKINIFNRNVRQDVETGVVPSPEDLVGPVPVTDGISGREVRRGRAFLRALGLADAAERLGLWRGTGGGFHEIRVAGVDRWRSEQGRPMRAVSGGELMVRLDPPPNTLNPHRLSQGAPPLRARTATPLRVPPSGGLHPANFLMEGASGRRYWAQDRSAWAEWEALHDAGVIPTQVLAAATRRSEVPDEVAFLGEEEVAALGERPAVVAGSAPVPVEYLDYGANHLPADPDPAWHDDGRPDP</sequence>
<feature type="compositionally biased region" description="Low complexity" evidence="1">
    <location>
        <begin position="63"/>
        <end position="88"/>
    </location>
</feature>
<feature type="compositionally biased region" description="Polar residues" evidence="1">
    <location>
        <begin position="111"/>
        <end position="123"/>
    </location>
</feature>
<evidence type="ECO:0000256" key="1">
    <source>
        <dbReference type="SAM" id="MobiDB-lite"/>
    </source>
</evidence>
<reference evidence="2 3" key="1">
    <citation type="submission" date="2018-04" db="EMBL/GenBank/DDBJ databases">
        <authorList>
            <person name="Huttner S."/>
            <person name="Dainat J."/>
        </authorList>
    </citation>
    <scope>NUCLEOTIDE SEQUENCE [LARGE SCALE GENOMIC DNA]</scope>
</reference>
<feature type="region of interest" description="Disordered" evidence="1">
    <location>
        <begin position="440"/>
        <end position="460"/>
    </location>
</feature>
<name>A0A446BRV4_9PEZI</name>
<dbReference type="AlphaFoldDB" id="A0A446BRV4"/>
<feature type="compositionally biased region" description="Basic and acidic residues" evidence="1">
    <location>
        <begin position="53"/>
        <end position="62"/>
    </location>
</feature>
<proteinExistence type="predicted"/>
<feature type="region of interest" description="Disordered" evidence="1">
    <location>
        <begin position="1"/>
        <end position="172"/>
    </location>
</feature>